<feature type="domain" description="Cyclin N-terminal" evidence="2">
    <location>
        <begin position="57"/>
        <end position="192"/>
    </location>
</feature>
<dbReference type="InterPro" id="IPR006671">
    <property type="entry name" value="Cyclin_N"/>
</dbReference>
<dbReference type="SUPFAM" id="SSF47954">
    <property type="entry name" value="Cyclin-like"/>
    <property type="match status" value="1"/>
</dbReference>
<protein>
    <recommendedName>
        <fullName evidence="2">Cyclin N-terminal domain-containing protein</fullName>
    </recommendedName>
</protein>
<dbReference type="AlphaFoldDB" id="A0AAD2FR50"/>
<dbReference type="EMBL" id="CAKOGP040001759">
    <property type="protein sequence ID" value="CAJ1950059.1"/>
    <property type="molecule type" value="Genomic_DNA"/>
</dbReference>
<proteinExistence type="predicted"/>
<dbReference type="Proteomes" id="UP001295423">
    <property type="component" value="Unassembled WGS sequence"/>
</dbReference>
<dbReference type="Pfam" id="PF00134">
    <property type="entry name" value="Cyclin_N"/>
    <property type="match status" value="1"/>
</dbReference>
<name>A0AAD2FR50_9STRA</name>
<feature type="compositionally biased region" description="Polar residues" evidence="1">
    <location>
        <begin position="30"/>
        <end position="47"/>
    </location>
</feature>
<gene>
    <name evidence="3" type="ORF">CYCCA115_LOCUS12401</name>
</gene>
<keyword evidence="4" id="KW-1185">Reference proteome</keyword>
<dbReference type="InterPro" id="IPR039361">
    <property type="entry name" value="Cyclin"/>
</dbReference>
<dbReference type="PANTHER" id="PTHR10177">
    <property type="entry name" value="CYCLINS"/>
    <property type="match status" value="1"/>
</dbReference>
<sequence>MIEAISSSPTSLPSELFEEQSLEIKHPLQNGKQPSSPEGQAMSSESNYLQQPTSSLQVMLKQETKSYRAQCLQGFDLDDQSPVLDWFRTMANWCYVVADGCKLSNDVVDVAFNFLDRFLICNCGSLSNKWEVLKDTSRFQKVTMTCLYIAAKTSSARCLTPALLQQISRQEILAEDIEAMELVILFDLGFHITPPTILSLAKAYAQEQLQLWNFDSVGGKEEKDEEQQSTRFLQLVEQQALYTIFPNFSHLFGMCPKRSRDHAGS</sequence>
<accession>A0AAD2FR50</accession>
<reference evidence="3" key="1">
    <citation type="submission" date="2023-08" db="EMBL/GenBank/DDBJ databases">
        <authorList>
            <person name="Audoor S."/>
            <person name="Bilcke G."/>
        </authorList>
    </citation>
    <scope>NUCLEOTIDE SEQUENCE</scope>
</reference>
<evidence type="ECO:0000313" key="3">
    <source>
        <dbReference type="EMBL" id="CAJ1950059.1"/>
    </source>
</evidence>
<dbReference type="InterPro" id="IPR036915">
    <property type="entry name" value="Cyclin-like_sf"/>
</dbReference>
<comment type="caution">
    <text evidence="3">The sequence shown here is derived from an EMBL/GenBank/DDBJ whole genome shotgun (WGS) entry which is preliminary data.</text>
</comment>
<dbReference type="Gene3D" id="1.10.472.10">
    <property type="entry name" value="Cyclin-like"/>
    <property type="match status" value="2"/>
</dbReference>
<evidence type="ECO:0000259" key="2">
    <source>
        <dbReference type="Pfam" id="PF00134"/>
    </source>
</evidence>
<evidence type="ECO:0000313" key="4">
    <source>
        <dbReference type="Proteomes" id="UP001295423"/>
    </source>
</evidence>
<feature type="region of interest" description="Disordered" evidence="1">
    <location>
        <begin position="26"/>
        <end position="47"/>
    </location>
</feature>
<evidence type="ECO:0000256" key="1">
    <source>
        <dbReference type="SAM" id="MobiDB-lite"/>
    </source>
</evidence>
<organism evidence="3 4">
    <name type="scientific">Cylindrotheca closterium</name>
    <dbReference type="NCBI Taxonomy" id="2856"/>
    <lineage>
        <taxon>Eukaryota</taxon>
        <taxon>Sar</taxon>
        <taxon>Stramenopiles</taxon>
        <taxon>Ochrophyta</taxon>
        <taxon>Bacillariophyta</taxon>
        <taxon>Bacillariophyceae</taxon>
        <taxon>Bacillariophycidae</taxon>
        <taxon>Bacillariales</taxon>
        <taxon>Bacillariaceae</taxon>
        <taxon>Cylindrotheca</taxon>
    </lineage>
</organism>